<evidence type="ECO:0000313" key="1">
    <source>
        <dbReference type="EMBL" id="GFA41452.1"/>
    </source>
</evidence>
<accession>A0A699JL67</accession>
<dbReference type="AlphaFoldDB" id="A0A699JL67"/>
<comment type="caution">
    <text evidence="1">The sequence shown here is derived from an EMBL/GenBank/DDBJ whole genome shotgun (WGS) entry which is preliminary data.</text>
</comment>
<dbReference type="EMBL" id="BKCJ010419834">
    <property type="protein sequence ID" value="GFA41452.1"/>
    <property type="molecule type" value="Genomic_DNA"/>
</dbReference>
<proteinExistence type="predicted"/>
<organism evidence="1">
    <name type="scientific">Tanacetum cinerariifolium</name>
    <name type="common">Dalmatian daisy</name>
    <name type="synonym">Chrysanthemum cinerariifolium</name>
    <dbReference type="NCBI Taxonomy" id="118510"/>
    <lineage>
        <taxon>Eukaryota</taxon>
        <taxon>Viridiplantae</taxon>
        <taxon>Streptophyta</taxon>
        <taxon>Embryophyta</taxon>
        <taxon>Tracheophyta</taxon>
        <taxon>Spermatophyta</taxon>
        <taxon>Magnoliopsida</taxon>
        <taxon>eudicotyledons</taxon>
        <taxon>Gunneridae</taxon>
        <taxon>Pentapetalae</taxon>
        <taxon>asterids</taxon>
        <taxon>campanulids</taxon>
        <taxon>Asterales</taxon>
        <taxon>Asteraceae</taxon>
        <taxon>Asteroideae</taxon>
        <taxon>Anthemideae</taxon>
        <taxon>Anthemidinae</taxon>
        <taxon>Tanacetum</taxon>
    </lineage>
</organism>
<gene>
    <name evidence="1" type="ORF">Tci_613424</name>
</gene>
<reference evidence="1" key="1">
    <citation type="journal article" date="2019" name="Sci. Rep.">
        <title>Draft genome of Tanacetum cinerariifolium, the natural source of mosquito coil.</title>
        <authorList>
            <person name="Yamashiro T."/>
            <person name="Shiraishi A."/>
            <person name="Satake H."/>
            <person name="Nakayama K."/>
        </authorList>
    </citation>
    <scope>NUCLEOTIDE SEQUENCE</scope>
</reference>
<sequence length="273" mass="31364">MVVSEHFLHTKPSIGYRFVFMLRKGSDFSEESIEKSWGKNRLMKAVRSSSHVLIVHSFSSSSHVFASPDLSSVLDRYYLDCNHSVRLNANYRDSNLGRAKHRLEIHFHVEKKHGILQLVGRKSWGKESANESSSKFISCFDSSFIEFVQPRFCLSNSEEFMNAFMRIGFGSTIKLVSFDKGQVVTFNGKFVNSFKNNDHGTRSRSDNTVDNPHRFAIHGIKVLKGNEKATEVIDVENWRVDNSRLLRCIVSLFEWNFSVSSTKSSIQITFRFK</sequence>
<name>A0A699JL67_TANCI</name>
<protein>
    <submittedName>
        <fullName evidence="1">Uncharacterized protein</fullName>
    </submittedName>
</protein>